<dbReference type="AlphaFoldDB" id="A0A0C3RWA9"/>
<dbReference type="OrthoDB" id="2712987at2759"/>
<organism evidence="1 2">
    <name type="scientific">Phlebiopsis gigantea (strain 11061_1 CR5-6)</name>
    <name type="common">White-rot fungus</name>
    <name type="synonym">Peniophora gigantea</name>
    <dbReference type="NCBI Taxonomy" id="745531"/>
    <lineage>
        <taxon>Eukaryota</taxon>
        <taxon>Fungi</taxon>
        <taxon>Dikarya</taxon>
        <taxon>Basidiomycota</taxon>
        <taxon>Agaricomycotina</taxon>
        <taxon>Agaricomycetes</taxon>
        <taxon>Polyporales</taxon>
        <taxon>Phanerochaetaceae</taxon>
        <taxon>Phlebiopsis</taxon>
    </lineage>
</organism>
<gene>
    <name evidence="1" type="ORF">PHLGIDRAFT_73645</name>
</gene>
<reference evidence="1 2" key="1">
    <citation type="journal article" date="2014" name="PLoS Genet.">
        <title>Analysis of the Phlebiopsis gigantea genome, transcriptome and secretome provides insight into its pioneer colonization strategies of wood.</title>
        <authorList>
            <person name="Hori C."/>
            <person name="Ishida T."/>
            <person name="Igarashi K."/>
            <person name="Samejima M."/>
            <person name="Suzuki H."/>
            <person name="Master E."/>
            <person name="Ferreira P."/>
            <person name="Ruiz-Duenas F.J."/>
            <person name="Held B."/>
            <person name="Canessa P."/>
            <person name="Larrondo L.F."/>
            <person name="Schmoll M."/>
            <person name="Druzhinina I.S."/>
            <person name="Kubicek C.P."/>
            <person name="Gaskell J.A."/>
            <person name="Kersten P."/>
            <person name="St John F."/>
            <person name="Glasner J."/>
            <person name="Sabat G."/>
            <person name="Splinter BonDurant S."/>
            <person name="Syed K."/>
            <person name="Yadav J."/>
            <person name="Mgbeahuruike A.C."/>
            <person name="Kovalchuk A."/>
            <person name="Asiegbu F.O."/>
            <person name="Lackner G."/>
            <person name="Hoffmeister D."/>
            <person name="Rencoret J."/>
            <person name="Gutierrez A."/>
            <person name="Sun H."/>
            <person name="Lindquist E."/>
            <person name="Barry K."/>
            <person name="Riley R."/>
            <person name="Grigoriev I.V."/>
            <person name="Henrissat B."/>
            <person name="Kues U."/>
            <person name="Berka R.M."/>
            <person name="Martinez A.T."/>
            <person name="Covert S.F."/>
            <person name="Blanchette R.A."/>
            <person name="Cullen D."/>
        </authorList>
    </citation>
    <scope>NUCLEOTIDE SEQUENCE [LARGE SCALE GENOMIC DNA]</scope>
    <source>
        <strain evidence="1 2">11061_1 CR5-6</strain>
    </source>
</reference>
<evidence type="ECO:0000313" key="1">
    <source>
        <dbReference type="EMBL" id="KIP05791.1"/>
    </source>
</evidence>
<dbReference type="HOGENOM" id="CLU_2758806_0_0_1"/>
<protein>
    <submittedName>
        <fullName evidence="1">Uncharacterized protein</fullName>
    </submittedName>
</protein>
<proteinExistence type="predicted"/>
<dbReference type="Proteomes" id="UP000053257">
    <property type="component" value="Unassembled WGS sequence"/>
</dbReference>
<evidence type="ECO:0000313" key="2">
    <source>
        <dbReference type="Proteomes" id="UP000053257"/>
    </source>
</evidence>
<accession>A0A0C3RWA9</accession>
<name>A0A0C3RWA9_PHLG1</name>
<sequence length="63" mass="7267">MPALVSAATRIWELNTYWPVGSQCGVWDAKIRGVDIWECIRPHTASHGSGPPNPRYWRYVTRR</sequence>
<keyword evidence="2" id="KW-1185">Reference proteome</keyword>
<dbReference type="EMBL" id="KN840533">
    <property type="protein sequence ID" value="KIP05791.1"/>
    <property type="molecule type" value="Genomic_DNA"/>
</dbReference>